<dbReference type="Proteomes" id="UP000075880">
    <property type="component" value="Unassembled WGS sequence"/>
</dbReference>
<evidence type="ECO:0000313" key="2">
    <source>
        <dbReference type="Proteomes" id="UP000075880"/>
    </source>
</evidence>
<protein>
    <submittedName>
        <fullName evidence="1">Uncharacterized protein</fullName>
    </submittedName>
</protein>
<sequence length="201" mass="23016">VKISPDQLGRRVARRYLQVPFGLLPTSEYTDQLLPDLGDILGRCFRVQPFHKLVLDRFQVFIQLILLLPHLGDEAGQLAHTVVEHIVRNTQLEIRHQRPPVQLRLHVQFVRLYVGKIVRLLADGSQLPPDGVPFFIHALDSPFELPTPRVVSLEPFLDAVEVLLVIRYQHSQAVGVRFKFSYLRFLGIQALHQVVQTACKL</sequence>
<name>A0AAG5DBG6_ANOAO</name>
<accession>A0AAG5DBG6</accession>
<proteinExistence type="predicted"/>
<organism evidence="1 2">
    <name type="scientific">Anopheles atroparvus</name>
    <name type="common">European mosquito</name>
    <dbReference type="NCBI Taxonomy" id="41427"/>
    <lineage>
        <taxon>Eukaryota</taxon>
        <taxon>Metazoa</taxon>
        <taxon>Ecdysozoa</taxon>
        <taxon>Arthropoda</taxon>
        <taxon>Hexapoda</taxon>
        <taxon>Insecta</taxon>
        <taxon>Pterygota</taxon>
        <taxon>Neoptera</taxon>
        <taxon>Endopterygota</taxon>
        <taxon>Diptera</taxon>
        <taxon>Nematocera</taxon>
        <taxon>Culicoidea</taxon>
        <taxon>Culicidae</taxon>
        <taxon>Anophelinae</taxon>
        <taxon>Anopheles</taxon>
    </lineage>
</organism>
<evidence type="ECO:0000313" key="1">
    <source>
        <dbReference type="EnsemblMetazoa" id="ENSAATROPP008591"/>
    </source>
</evidence>
<dbReference type="AlphaFoldDB" id="A0AAG5DBG6"/>
<reference evidence="1" key="1">
    <citation type="submission" date="2024-04" db="UniProtKB">
        <authorList>
            <consortium name="EnsemblMetazoa"/>
        </authorList>
    </citation>
    <scope>IDENTIFICATION</scope>
    <source>
        <strain evidence="1">EBRO</strain>
    </source>
</reference>
<dbReference type="EnsemblMetazoa" id="ENSAATROPT009493">
    <property type="protein sequence ID" value="ENSAATROPP008591"/>
    <property type="gene ID" value="ENSAATROPG007729"/>
</dbReference>
<keyword evidence="2" id="KW-1185">Reference proteome</keyword>